<evidence type="ECO:0000256" key="1">
    <source>
        <dbReference type="SAM" id="Coils"/>
    </source>
</evidence>
<evidence type="ECO:0000313" key="2">
    <source>
        <dbReference type="EMBL" id="KAG1366999.1"/>
    </source>
</evidence>
<gene>
    <name evidence="2" type="ORF">COCNU_13G007890</name>
</gene>
<comment type="caution">
    <text evidence="2">The sequence shown here is derived from an EMBL/GenBank/DDBJ whole genome shotgun (WGS) entry which is preliminary data.</text>
</comment>
<keyword evidence="1" id="KW-0175">Coiled coil</keyword>
<feature type="coiled-coil region" evidence="1">
    <location>
        <begin position="175"/>
        <end position="254"/>
    </location>
</feature>
<reference evidence="2" key="2">
    <citation type="submission" date="2019-07" db="EMBL/GenBank/DDBJ databases">
        <authorList>
            <person name="Yang Y."/>
            <person name="Bocs S."/>
            <person name="Baudouin L."/>
        </authorList>
    </citation>
    <scope>NUCLEOTIDE SEQUENCE</scope>
    <source>
        <tissue evidence="2">Spear leaf of Hainan Tall coconut</tissue>
    </source>
</reference>
<accession>A0A8K0IV51</accession>
<evidence type="ECO:0000313" key="3">
    <source>
        <dbReference type="Proteomes" id="UP000797356"/>
    </source>
</evidence>
<sequence>MLASRWYELLRDSVTQVPKLEEKDLSRYATLKEYKIPPLKELLSEQALFNAGLSSVEPKVMILEELAALRWGANKRKAPPPTTEASKRLKTMEEIQKKATAPSPCQLGVIFVSLIRSSPLELDSPSILQADFVPTGPDSLGESIEWKQSSKVDKESKDKQQKRLITSLIRMGHYAAVVINQIMEVEKEMVALQSKYEKAEASNTEAKAKFAKARAEVVAAKSKAEVAETEVNHLMKALEEAEALKAKVAEAGKEAVAAFRASKEFSLEKINFGQEDYIVGRDICRQRVAMHFSELDLSFLDREYDGGVGGDLTGDKARLEVQASSVEKMPAEELLEHLPKALPLKDRLIKVEEDLLQAEGNVIEAQRKLWEMEKNRKKASFEIKSLTKQVERIDKEYVAEKINWDKEHRKWDEERSNLLKSIADKKWELASVSTVIKEELRKK</sequence>
<proteinExistence type="predicted"/>
<feature type="coiled-coil region" evidence="1">
    <location>
        <begin position="348"/>
        <end position="396"/>
    </location>
</feature>
<name>A0A8K0IV51_COCNU</name>
<protein>
    <submittedName>
        <fullName evidence="2">Uncharacterized protein</fullName>
    </submittedName>
</protein>
<dbReference type="EMBL" id="CM017884">
    <property type="protein sequence ID" value="KAG1366999.1"/>
    <property type="molecule type" value="Genomic_DNA"/>
</dbReference>
<dbReference type="AlphaFoldDB" id="A0A8K0IV51"/>
<organism evidence="2 3">
    <name type="scientific">Cocos nucifera</name>
    <name type="common">Coconut palm</name>
    <dbReference type="NCBI Taxonomy" id="13894"/>
    <lineage>
        <taxon>Eukaryota</taxon>
        <taxon>Viridiplantae</taxon>
        <taxon>Streptophyta</taxon>
        <taxon>Embryophyta</taxon>
        <taxon>Tracheophyta</taxon>
        <taxon>Spermatophyta</taxon>
        <taxon>Magnoliopsida</taxon>
        <taxon>Liliopsida</taxon>
        <taxon>Arecaceae</taxon>
        <taxon>Arecoideae</taxon>
        <taxon>Cocoseae</taxon>
        <taxon>Attaleinae</taxon>
        <taxon>Cocos</taxon>
    </lineage>
</organism>
<keyword evidence="3" id="KW-1185">Reference proteome</keyword>
<reference evidence="2" key="1">
    <citation type="journal article" date="2017" name="Gigascience">
        <title>The genome draft of coconut (Cocos nucifera).</title>
        <authorList>
            <person name="Xiao Y."/>
            <person name="Xu P."/>
            <person name="Fan H."/>
            <person name="Baudouin L."/>
            <person name="Xia W."/>
            <person name="Bocs S."/>
            <person name="Xu J."/>
            <person name="Li Q."/>
            <person name="Guo A."/>
            <person name="Zhou L."/>
            <person name="Li J."/>
            <person name="Wu Y."/>
            <person name="Ma Z."/>
            <person name="Armero A."/>
            <person name="Issali A.E."/>
            <person name="Liu N."/>
            <person name="Peng M."/>
            <person name="Yang Y."/>
        </authorList>
    </citation>
    <scope>NUCLEOTIDE SEQUENCE</scope>
    <source>
        <tissue evidence="2">Spear leaf of Hainan Tall coconut</tissue>
    </source>
</reference>
<dbReference type="Proteomes" id="UP000797356">
    <property type="component" value="Chromosome 13"/>
</dbReference>